<accession>A0A9X2Q8H0</accession>
<dbReference type="Proteomes" id="UP001155057">
    <property type="component" value="Unassembled WGS sequence"/>
</dbReference>
<name>A0A9X2Q8H0_9BACT</name>
<feature type="compositionally biased region" description="Basic and acidic residues" evidence="1">
    <location>
        <begin position="13"/>
        <end position="29"/>
    </location>
</feature>
<proteinExistence type="predicted"/>
<evidence type="ECO:0000313" key="4">
    <source>
        <dbReference type="Proteomes" id="UP001155057"/>
    </source>
</evidence>
<dbReference type="Proteomes" id="UP001155144">
    <property type="component" value="Unassembled WGS sequence"/>
</dbReference>
<gene>
    <name evidence="3" type="ORF">GGP45_003439</name>
    <name evidence="2" type="ORF">GGP61_003808</name>
</gene>
<evidence type="ECO:0000313" key="3">
    <source>
        <dbReference type="EMBL" id="MCS4123068.1"/>
    </source>
</evidence>
<dbReference type="EMBL" id="JANUBL010000017">
    <property type="protein sequence ID" value="MCS4123068.1"/>
    <property type="molecule type" value="Genomic_DNA"/>
</dbReference>
<dbReference type="EMBL" id="JANUAE010000031">
    <property type="protein sequence ID" value="MCS3712170.1"/>
    <property type="molecule type" value="Genomic_DNA"/>
</dbReference>
<organism evidence="2 4">
    <name type="scientific">Salinibacter ruber</name>
    <dbReference type="NCBI Taxonomy" id="146919"/>
    <lineage>
        <taxon>Bacteria</taxon>
        <taxon>Pseudomonadati</taxon>
        <taxon>Rhodothermota</taxon>
        <taxon>Rhodothermia</taxon>
        <taxon>Rhodothermales</taxon>
        <taxon>Salinibacteraceae</taxon>
        <taxon>Salinibacter</taxon>
    </lineage>
</organism>
<protein>
    <submittedName>
        <fullName evidence="2">Uncharacterized protein</fullName>
    </submittedName>
</protein>
<sequence>MVTPFRPNGDALQDERLHAHEHVIPDQDGRSGPGVNILRW</sequence>
<dbReference type="AlphaFoldDB" id="A0A9X2Q8H0"/>
<feature type="region of interest" description="Disordered" evidence="1">
    <location>
        <begin position="1"/>
        <end position="40"/>
    </location>
</feature>
<reference evidence="2" key="1">
    <citation type="submission" date="2022-08" db="EMBL/GenBank/DDBJ databases">
        <title>Genomic Encyclopedia of Type Strains, Phase V (KMG-V): Genome sequencing to study the core and pangenomes of soil and plant-associated prokaryotes.</title>
        <authorList>
            <person name="Whitman W."/>
        </authorList>
    </citation>
    <scope>NUCLEOTIDE SEQUENCE</scope>
    <source>
        <strain evidence="3">SP3026</strain>
        <strain evidence="2">SP3049</strain>
    </source>
</reference>
<evidence type="ECO:0000256" key="1">
    <source>
        <dbReference type="SAM" id="MobiDB-lite"/>
    </source>
</evidence>
<comment type="caution">
    <text evidence="2">The sequence shown here is derived from an EMBL/GenBank/DDBJ whole genome shotgun (WGS) entry which is preliminary data.</text>
</comment>
<evidence type="ECO:0000313" key="2">
    <source>
        <dbReference type="EMBL" id="MCS3712170.1"/>
    </source>
</evidence>